<organism evidence="2 3">
    <name type="scientific">Sclerotinia nivalis</name>
    <dbReference type="NCBI Taxonomy" id="352851"/>
    <lineage>
        <taxon>Eukaryota</taxon>
        <taxon>Fungi</taxon>
        <taxon>Dikarya</taxon>
        <taxon>Ascomycota</taxon>
        <taxon>Pezizomycotina</taxon>
        <taxon>Leotiomycetes</taxon>
        <taxon>Helotiales</taxon>
        <taxon>Sclerotiniaceae</taxon>
        <taxon>Sclerotinia</taxon>
    </lineage>
</organism>
<dbReference type="AlphaFoldDB" id="A0A9X0AJH4"/>
<protein>
    <submittedName>
        <fullName evidence="2">Uncharacterized protein</fullName>
    </submittedName>
</protein>
<dbReference type="Proteomes" id="UP001152300">
    <property type="component" value="Unassembled WGS sequence"/>
</dbReference>
<proteinExistence type="predicted"/>
<accession>A0A9X0AJH4</accession>
<gene>
    <name evidence="2" type="ORF">OCU04_007791</name>
</gene>
<evidence type="ECO:0000256" key="1">
    <source>
        <dbReference type="SAM" id="MobiDB-lite"/>
    </source>
</evidence>
<evidence type="ECO:0000313" key="3">
    <source>
        <dbReference type="Proteomes" id="UP001152300"/>
    </source>
</evidence>
<sequence length="104" mass="11735">MAKSRRFNGPNTFPKWLKVYNFLSWWAIPHQRVGEACQNLIVAWAEWQNIPEESRLEDLLAANAIPGFFFNLAKKKFPHLNKPDPRESGYGGQGGRGGSTSTST</sequence>
<evidence type="ECO:0000313" key="2">
    <source>
        <dbReference type="EMBL" id="KAJ8063944.1"/>
    </source>
</evidence>
<feature type="region of interest" description="Disordered" evidence="1">
    <location>
        <begin position="80"/>
        <end position="104"/>
    </location>
</feature>
<keyword evidence="3" id="KW-1185">Reference proteome</keyword>
<name>A0A9X0AJH4_9HELO</name>
<dbReference type="EMBL" id="JAPEIS010000008">
    <property type="protein sequence ID" value="KAJ8063944.1"/>
    <property type="molecule type" value="Genomic_DNA"/>
</dbReference>
<reference evidence="2" key="1">
    <citation type="submission" date="2022-11" db="EMBL/GenBank/DDBJ databases">
        <title>Genome Resource of Sclerotinia nivalis Strain SnTB1, a Plant Pathogen Isolated from American Ginseng.</title>
        <authorList>
            <person name="Fan S."/>
        </authorList>
    </citation>
    <scope>NUCLEOTIDE SEQUENCE</scope>
    <source>
        <strain evidence="2">SnTB1</strain>
    </source>
</reference>
<feature type="compositionally biased region" description="Gly residues" evidence="1">
    <location>
        <begin position="89"/>
        <end position="98"/>
    </location>
</feature>
<comment type="caution">
    <text evidence="2">The sequence shown here is derived from an EMBL/GenBank/DDBJ whole genome shotgun (WGS) entry which is preliminary data.</text>
</comment>